<keyword evidence="5" id="KW-1185">Reference proteome</keyword>
<feature type="compositionally biased region" description="Basic residues" evidence="1">
    <location>
        <begin position="1"/>
        <end position="10"/>
    </location>
</feature>
<feature type="compositionally biased region" description="Low complexity" evidence="1">
    <location>
        <begin position="37"/>
        <end position="47"/>
    </location>
</feature>
<dbReference type="AlphaFoldDB" id="V6LEL1"/>
<reference evidence="3 4" key="1">
    <citation type="journal article" date="2014" name="PLoS Genet.">
        <title>The Genome of Spironucleus salmonicida Highlights a Fish Pathogen Adapted to Fluctuating Environments.</title>
        <authorList>
            <person name="Xu F."/>
            <person name="Jerlstrom-Hultqvist J."/>
            <person name="Einarsson E."/>
            <person name="Astvaldsson A."/>
            <person name="Svard S.G."/>
            <person name="Andersson J.O."/>
        </authorList>
    </citation>
    <scope>NUCLEOTIDE SEQUENCE</scope>
    <source>
        <strain evidence="4">ATCC 50377</strain>
    </source>
</reference>
<reference evidence="4" key="2">
    <citation type="submission" date="2020-12" db="EMBL/GenBank/DDBJ databases">
        <title>New Spironucleus salmonicida genome in near-complete chromosomes.</title>
        <authorList>
            <person name="Xu F."/>
            <person name="Kurt Z."/>
            <person name="Jimenez-Gonzalez A."/>
            <person name="Astvaldsson A."/>
            <person name="Andersson J.O."/>
            <person name="Svard S.G."/>
        </authorList>
    </citation>
    <scope>NUCLEOTIDE SEQUENCE</scope>
    <source>
        <strain evidence="4">ATCC 50377</strain>
    </source>
</reference>
<sequence>MAPGKGKKIRKTEDSENSDQESISGDDIDGVDEYSDESASASAASDSFIAGEEDDLYQGRAVDVNELRRLDREREIKERDNFDMRKMGRVDNIIDDVETIIKVEEEDPYLYKIPIRRGTGYQCLAELTRILAYGEHTKNTEYTKFSAEVFGAMVNPRDPESLYVEAHSMDQVELLAGQGALRGFVQPFKRYYGRQPVTSRPVVLREIKQVRRAEQPQVTKIKAQVVQTVKKGDYKIIKRAGFQNTYGGALCVVHTIDQQSGQCQVLTLTCTRSLELDEKVAPHRIKLEQYVEMSKGDQYFKEEFFSAIQCTFFQGLLVLPVKVDNLRDPTPEQLATKHLLQTVDNSQQYEARQSSTKDSSLCPLVEEDTVVIREYTYKWSGEEIDLAGQFGIVKKVNPQNLSYSILILDQDSKLYNQQISLERIKMNKYIKEGRRVKIISGPYENVIGVLRKIEQSDDGRFLMQLTTDIFNEILDKSCQIYTDQAIETTDTFTGFMEKIYNGVLFARNQMVNIPAGTEAIITNLSYTCAQVVTIEDELIKLRLDQIQPIIARMKRIVKDGSSPPQAVALASSVRVKKTDATGKVIGVTNHNVSSILFIKLSTAGNTERLGVTAIDSRGVLVEDPGYFVDRSISSKNDSHRGRRVRVMAPSWIGREGIVLSMEGNNVKVRLSERDISVPSFQVQFIETNKPTAVYRDDFGMSQNLSNQSHGQLNSGISQFGGIEGNIDYDGTQQYGEEENYGGFEQ</sequence>
<accession>V6LEL1</accession>
<dbReference type="EMBL" id="AUWU02000003">
    <property type="protein sequence ID" value="KAH0574754.1"/>
    <property type="molecule type" value="Genomic_DNA"/>
</dbReference>
<dbReference type="SMART" id="SM00739">
    <property type="entry name" value="KOW"/>
    <property type="match status" value="2"/>
</dbReference>
<evidence type="ECO:0000259" key="2">
    <source>
        <dbReference type="SMART" id="SM00739"/>
    </source>
</evidence>
<evidence type="ECO:0000256" key="1">
    <source>
        <dbReference type="SAM" id="MobiDB-lite"/>
    </source>
</evidence>
<feature type="compositionally biased region" description="Acidic residues" evidence="1">
    <location>
        <begin position="15"/>
        <end position="36"/>
    </location>
</feature>
<dbReference type="InterPro" id="IPR005824">
    <property type="entry name" value="KOW"/>
</dbReference>
<evidence type="ECO:0000313" key="4">
    <source>
        <dbReference type="EMBL" id="KAH0574754.1"/>
    </source>
</evidence>
<dbReference type="EMBL" id="KI546166">
    <property type="protein sequence ID" value="EST42136.1"/>
    <property type="molecule type" value="Genomic_DNA"/>
</dbReference>
<feature type="domain" description="KOW" evidence="2">
    <location>
        <begin position="429"/>
        <end position="456"/>
    </location>
</feature>
<evidence type="ECO:0000313" key="5">
    <source>
        <dbReference type="Proteomes" id="UP000018208"/>
    </source>
</evidence>
<dbReference type="Proteomes" id="UP000018208">
    <property type="component" value="Unassembled WGS sequence"/>
</dbReference>
<evidence type="ECO:0000313" key="3">
    <source>
        <dbReference type="EMBL" id="EST42136.1"/>
    </source>
</evidence>
<gene>
    <name evidence="3" type="ORF">SS50377_18443</name>
    <name evidence="4" type="ORF">SS50377_22369</name>
</gene>
<feature type="domain" description="KOW" evidence="2">
    <location>
        <begin position="637"/>
        <end position="664"/>
    </location>
</feature>
<protein>
    <recommendedName>
        <fullName evidence="2">KOW domain-containing protein</fullName>
    </recommendedName>
</protein>
<name>V6LEL1_9EUKA</name>
<organism evidence="3">
    <name type="scientific">Spironucleus salmonicida</name>
    <dbReference type="NCBI Taxonomy" id="348837"/>
    <lineage>
        <taxon>Eukaryota</taxon>
        <taxon>Metamonada</taxon>
        <taxon>Diplomonadida</taxon>
        <taxon>Hexamitidae</taxon>
        <taxon>Hexamitinae</taxon>
        <taxon>Spironucleus</taxon>
    </lineage>
</organism>
<dbReference type="VEuPathDB" id="GiardiaDB:SS50377_22369"/>
<feature type="region of interest" description="Disordered" evidence="1">
    <location>
        <begin position="1"/>
        <end position="48"/>
    </location>
</feature>
<proteinExistence type="predicted"/>
<dbReference type="OrthoDB" id="10252338at2759"/>